<dbReference type="VEuPathDB" id="FungiDB:CIMG_03272"/>
<gene>
    <name evidence="1" type="ORF">CIMG_03272</name>
</gene>
<proteinExistence type="predicted"/>
<dbReference type="Proteomes" id="UP000001261">
    <property type="component" value="Unassembled WGS sequence"/>
</dbReference>
<reference evidence="2" key="2">
    <citation type="journal article" date="2010" name="Genome Res.">
        <title>Population genomic sequencing of Coccidioides fungi reveals recent hybridization and transposon control.</title>
        <authorList>
            <person name="Neafsey D.E."/>
            <person name="Barker B.M."/>
            <person name="Sharpton T.J."/>
            <person name="Stajich J.E."/>
            <person name="Park D.J."/>
            <person name="Whiston E."/>
            <person name="Hung C.-Y."/>
            <person name="McMahan C."/>
            <person name="White J."/>
            <person name="Sykes S."/>
            <person name="Heiman D."/>
            <person name="Young S."/>
            <person name="Zeng Q."/>
            <person name="Abouelleil A."/>
            <person name="Aftuck L."/>
            <person name="Bessette D."/>
            <person name="Brown A."/>
            <person name="FitzGerald M."/>
            <person name="Lui A."/>
            <person name="Macdonald J.P."/>
            <person name="Priest M."/>
            <person name="Orbach M.J."/>
            <person name="Galgiani J.N."/>
            <person name="Kirkland T.N."/>
            <person name="Cole G.T."/>
            <person name="Birren B.W."/>
            <person name="Henn M.R."/>
            <person name="Taylor J.W."/>
            <person name="Rounsley S.D."/>
        </authorList>
    </citation>
    <scope>GENOME REANNOTATION</scope>
    <source>
        <strain evidence="2">RS</strain>
    </source>
</reference>
<evidence type="ECO:0000313" key="2">
    <source>
        <dbReference type="Proteomes" id="UP000001261"/>
    </source>
</evidence>
<sequence length="74" mass="7795">MFIIGGAWTCLIGFLVLGICRQKYTRTGSPSVSMNKSRDGLDLLPNGHLHGSHGIDAKAGGGWGLVTAIGLMRL</sequence>
<name>A0A0E1RXM5_COCIM</name>
<dbReference type="OrthoDB" id="10465840at2759"/>
<dbReference type="InParanoid" id="A0A0E1RXM5"/>
<reference evidence="2" key="1">
    <citation type="journal article" date="2009" name="Genome Res.">
        <title>Comparative genomic analyses of the human fungal pathogens Coccidioides and their relatives.</title>
        <authorList>
            <person name="Sharpton T.J."/>
            <person name="Stajich J.E."/>
            <person name="Rounsley S.D."/>
            <person name="Gardner M.J."/>
            <person name="Wortman J.R."/>
            <person name="Jordar V.S."/>
            <person name="Maiti R."/>
            <person name="Kodira C.D."/>
            <person name="Neafsey D.E."/>
            <person name="Zeng Q."/>
            <person name="Hung C.-Y."/>
            <person name="McMahan C."/>
            <person name="Muszewska A."/>
            <person name="Grynberg M."/>
            <person name="Mandel M.A."/>
            <person name="Kellner E.M."/>
            <person name="Barker B.M."/>
            <person name="Galgiani J.N."/>
            <person name="Orbach M.J."/>
            <person name="Kirkland T.N."/>
            <person name="Cole G.T."/>
            <person name="Henn M.R."/>
            <person name="Birren B.W."/>
            <person name="Taylor J.W."/>
        </authorList>
    </citation>
    <scope>NUCLEOTIDE SEQUENCE [LARGE SCALE GENOMIC DNA]</scope>
    <source>
        <strain evidence="2">RS</strain>
    </source>
</reference>
<keyword evidence="2" id="KW-1185">Reference proteome</keyword>
<dbReference type="KEGG" id="cim:CIMG_03272"/>
<dbReference type="EMBL" id="GG704916">
    <property type="protein sequence ID" value="EAS32248.2"/>
    <property type="molecule type" value="Genomic_DNA"/>
</dbReference>
<dbReference type="GeneID" id="4564870"/>
<organism evidence="1 2">
    <name type="scientific">Coccidioides immitis (strain RS)</name>
    <name type="common">Valley fever fungus</name>
    <dbReference type="NCBI Taxonomy" id="246410"/>
    <lineage>
        <taxon>Eukaryota</taxon>
        <taxon>Fungi</taxon>
        <taxon>Dikarya</taxon>
        <taxon>Ascomycota</taxon>
        <taxon>Pezizomycotina</taxon>
        <taxon>Eurotiomycetes</taxon>
        <taxon>Eurotiomycetidae</taxon>
        <taxon>Onygenales</taxon>
        <taxon>Onygenaceae</taxon>
        <taxon>Coccidioides</taxon>
    </lineage>
</organism>
<dbReference type="AlphaFoldDB" id="A0A0E1RXM5"/>
<evidence type="ECO:0000313" key="1">
    <source>
        <dbReference type="EMBL" id="EAS32248.2"/>
    </source>
</evidence>
<dbReference type="RefSeq" id="XP_001243831.2">
    <property type="nucleotide sequence ID" value="XM_001243830.2"/>
</dbReference>
<protein>
    <submittedName>
        <fullName evidence="1">Uncharacterized protein</fullName>
    </submittedName>
</protein>
<accession>A0A0E1RXM5</accession>